<dbReference type="PANTHER" id="PTHR33602">
    <property type="entry name" value="REGULATORY PROTEIN RECX FAMILY PROTEIN"/>
    <property type="match status" value="1"/>
</dbReference>
<feature type="domain" description="RecX second three-helical" evidence="6">
    <location>
        <begin position="109"/>
        <end position="148"/>
    </location>
</feature>
<dbReference type="InterPro" id="IPR003783">
    <property type="entry name" value="Regulatory_RecX"/>
</dbReference>
<evidence type="ECO:0000256" key="2">
    <source>
        <dbReference type="ARBA" id="ARBA00009695"/>
    </source>
</evidence>
<evidence type="ECO:0000256" key="1">
    <source>
        <dbReference type="ARBA" id="ARBA00004496"/>
    </source>
</evidence>
<dbReference type="Proteomes" id="UP000190951">
    <property type="component" value="Chromosome"/>
</dbReference>
<evidence type="ECO:0000256" key="5">
    <source>
        <dbReference type="HAMAP-Rule" id="MF_01114"/>
    </source>
</evidence>
<evidence type="ECO:0000313" key="10">
    <source>
        <dbReference type="Proteomes" id="UP000190951"/>
    </source>
</evidence>
<feature type="domain" description="RecX third three-helical" evidence="7">
    <location>
        <begin position="158"/>
        <end position="204"/>
    </location>
</feature>
<dbReference type="HAMAP" id="MF_01114">
    <property type="entry name" value="RecX"/>
    <property type="match status" value="1"/>
</dbReference>
<dbReference type="Pfam" id="PF21981">
    <property type="entry name" value="RecX_HTH3"/>
    <property type="match status" value="1"/>
</dbReference>
<evidence type="ECO:0000259" key="6">
    <source>
        <dbReference type="Pfam" id="PF02631"/>
    </source>
</evidence>
<dbReference type="Pfam" id="PF21982">
    <property type="entry name" value="RecX_HTH1"/>
    <property type="match status" value="1"/>
</dbReference>
<comment type="similarity">
    <text evidence="2 5">Belongs to the RecX family.</text>
</comment>
<dbReference type="KEGG" id="crw:CROST_030540"/>
<dbReference type="GO" id="GO:0005737">
    <property type="term" value="C:cytoplasm"/>
    <property type="evidence" value="ECO:0007669"/>
    <property type="project" value="UniProtKB-SubCell"/>
</dbReference>
<reference evidence="9 10" key="1">
    <citation type="submission" date="2022-04" db="EMBL/GenBank/DDBJ databases">
        <title>Genome sequence of C. roseum typestrain.</title>
        <authorList>
            <person name="Poehlein A."/>
            <person name="Schoch T."/>
            <person name="Duerre P."/>
            <person name="Daniel R."/>
        </authorList>
    </citation>
    <scope>NUCLEOTIDE SEQUENCE [LARGE SCALE GENOMIC DNA]</scope>
    <source>
        <strain evidence="9 10">DSM 7320</strain>
    </source>
</reference>
<evidence type="ECO:0000256" key="3">
    <source>
        <dbReference type="ARBA" id="ARBA00018111"/>
    </source>
</evidence>
<evidence type="ECO:0000313" key="9">
    <source>
        <dbReference type="EMBL" id="URZ12332.1"/>
    </source>
</evidence>
<dbReference type="EMBL" id="CP096983">
    <property type="protein sequence ID" value="URZ12332.1"/>
    <property type="molecule type" value="Genomic_DNA"/>
</dbReference>
<dbReference type="Pfam" id="PF02631">
    <property type="entry name" value="RecX_HTH2"/>
    <property type="match status" value="1"/>
</dbReference>
<gene>
    <name evidence="5 9" type="primary">recX</name>
    <name evidence="9" type="ORF">CROST_030540</name>
</gene>
<organism evidence="9 10">
    <name type="scientific">Clostridium felsineum</name>
    <dbReference type="NCBI Taxonomy" id="36839"/>
    <lineage>
        <taxon>Bacteria</taxon>
        <taxon>Bacillati</taxon>
        <taxon>Bacillota</taxon>
        <taxon>Clostridia</taxon>
        <taxon>Eubacteriales</taxon>
        <taxon>Clostridiaceae</taxon>
        <taxon>Clostridium</taxon>
    </lineage>
</organism>
<sequence length="213" mass="25359">MDNTITKIETQKKKKDRVNVYIDGEYSFSCNAELIYIHALKKGKIVNMDYLKDIIEEDNYLYAKSRALSFIERTFKTENEIRVKLKEKEFNDTVIDRVIEFLRKYNFVDDTKYAELYIKERIGKQGKLKIKYSLVKKGIDDSIIDEKLSKYESKDEKYINAMREAALKKYTSIAKKETDKFKIKRKLSSYLMGRGYSWSEIGDILKEIFMENY</sequence>
<dbReference type="InterPro" id="IPR036388">
    <property type="entry name" value="WH-like_DNA-bd_sf"/>
</dbReference>
<keyword evidence="10" id="KW-1185">Reference proteome</keyword>
<dbReference type="RefSeq" id="WP_077833025.1">
    <property type="nucleotide sequence ID" value="NZ_CP096983.1"/>
</dbReference>
<dbReference type="STRING" id="84029.CROST_12950"/>
<dbReference type="InterPro" id="IPR053926">
    <property type="entry name" value="RecX_HTH_1st"/>
</dbReference>
<keyword evidence="4 5" id="KW-0963">Cytoplasm</keyword>
<protein>
    <recommendedName>
        <fullName evidence="3 5">Regulatory protein RecX</fullName>
    </recommendedName>
</protein>
<proteinExistence type="inferred from homology"/>
<comment type="subcellular location">
    <subcellularLocation>
        <location evidence="1 5">Cytoplasm</location>
    </subcellularLocation>
</comment>
<dbReference type="PANTHER" id="PTHR33602:SF1">
    <property type="entry name" value="REGULATORY PROTEIN RECX FAMILY PROTEIN"/>
    <property type="match status" value="1"/>
</dbReference>
<dbReference type="NCBIfam" id="NF001058">
    <property type="entry name" value="PRK00117.4-1"/>
    <property type="match status" value="1"/>
</dbReference>
<feature type="domain" description="RecX first three-helical" evidence="8">
    <location>
        <begin position="63"/>
        <end position="102"/>
    </location>
</feature>
<name>A0A1S8LBS4_9CLOT</name>
<comment type="function">
    <text evidence="5">Modulates RecA activity.</text>
</comment>
<evidence type="ECO:0000259" key="7">
    <source>
        <dbReference type="Pfam" id="PF21981"/>
    </source>
</evidence>
<dbReference type="Gene3D" id="1.10.10.10">
    <property type="entry name" value="Winged helix-like DNA-binding domain superfamily/Winged helix DNA-binding domain"/>
    <property type="match status" value="3"/>
</dbReference>
<dbReference type="AlphaFoldDB" id="A0A1S8LBS4"/>
<dbReference type="GO" id="GO:0006282">
    <property type="term" value="P:regulation of DNA repair"/>
    <property type="evidence" value="ECO:0007669"/>
    <property type="project" value="UniProtKB-UniRule"/>
</dbReference>
<evidence type="ECO:0000259" key="8">
    <source>
        <dbReference type="Pfam" id="PF21982"/>
    </source>
</evidence>
<dbReference type="InterPro" id="IPR053924">
    <property type="entry name" value="RecX_HTH_2nd"/>
</dbReference>
<accession>A0A1S8LBS4</accession>
<evidence type="ECO:0000256" key="4">
    <source>
        <dbReference type="ARBA" id="ARBA00022490"/>
    </source>
</evidence>
<dbReference type="InterPro" id="IPR053925">
    <property type="entry name" value="RecX_HTH_3rd"/>
</dbReference>